<gene>
    <name evidence="1" type="ORF">Llan_1704</name>
</gene>
<evidence type="ECO:0000313" key="1">
    <source>
        <dbReference type="EMBL" id="KTD20974.1"/>
    </source>
</evidence>
<accession>A0A0W0VLR7</accession>
<keyword evidence="2" id="KW-1185">Reference proteome</keyword>
<evidence type="ECO:0000313" key="2">
    <source>
        <dbReference type="Proteomes" id="UP000054869"/>
    </source>
</evidence>
<organism evidence="1 2">
    <name type="scientific">Legionella lansingensis</name>
    <dbReference type="NCBI Taxonomy" id="45067"/>
    <lineage>
        <taxon>Bacteria</taxon>
        <taxon>Pseudomonadati</taxon>
        <taxon>Pseudomonadota</taxon>
        <taxon>Gammaproteobacteria</taxon>
        <taxon>Legionellales</taxon>
        <taxon>Legionellaceae</taxon>
        <taxon>Legionella</taxon>
    </lineage>
</organism>
<sequence>MLSFFRRSAFSFLGRAAKTSVIDSARVTTVTGLVWGSYYLYDKVSRHRFFNPGKPDLFKITNEPDLTTYCISESNLQIKT</sequence>
<comment type="caution">
    <text evidence="1">The sequence shown here is derived from an EMBL/GenBank/DDBJ whole genome shotgun (WGS) entry which is preliminary data.</text>
</comment>
<proteinExistence type="predicted"/>
<dbReference type="PATRIC" id="fig|45067.4.peg.1788"/>
<name>A0A0W0VLR7_9GAMM</name>
<dbReference type="Proteomes" id="UP000054869">
    <property type="component" value="Unassembled WGS sequence"/>
</dbReference>
<dbReference type="AlphaFoldDB" id="A0A0W0VLR7"/>
<dbReference type="RefSeq" id="WP_035914856.1">
    <property type="nucleotide sequence ID" value="NZ_CAAAJD010000002.1"/>
</dbReference>
<reference evidence="1 2" key="1">
    <citation type="submission" date="2015-11" db="EMBL/GenBank/DDBJ databases">
        <title>Genomic analysis of 38 Legionella species identifies large and diverse effector repertoires.</title>
        <authorList>
            <person name="Burstein D."/>
            <person name="Amaro F."/>
            <person name="Zusman T."/>
            <person name="Lifshitz Z."/>
            <person name="Cohen O."/>
            <person name="Gilbert J.A."/>
            <person name="Pupko T."/>
            <person name="Shuman H.A."/>
            <person name="Segal G."/>
        </authorList>
    </citation>
    <scope>NUCLEOTIDE SEQUENCE [LARGE SCALE GENOMIC DNA]</scope>
    <source>
        <strain evidence="1 2">ATCC 49751</strain>
    </source>
</reference>
<dbReference type="EMBL" id="LNYI01000033">
    <property type="protein sequence ID" value="KTD20974.1"/>
    <property type="molecule type" value="Genomic_DNA"/>
</dbReference>
<protein>
    <submittedName>
        <fullName evidence="1">Uncharacterized protein</fullName>
    </submittedName>
</protein>